<dbReference type="GO" id="GO:0032259">
    <property type="term" value="P:methylation"/>
    <property type="evidence" value="ECO:0007669"/>
    <property type="project" value="UniProtKB-KW"/>
</dbReference>
<dbReference type="InterPro" id="IPR025770">
    <property type="entry name" value="PPMT_MeTrfase"/>
</dbReference>
<dbReference type="Proteomes" id="UP000307169">
    <property type="component" value="Unassembled WGS sequence"/>
</dbReference>
<evidence type="ECO:0000256" key="1">
    <source>
        <dbReference type="ARBA" id="ARBA00004141"/>
    </source>
</evidence>
<protein>
    <recommendedName>
        <fullName evidence="3 10">Protein-S-isoprenylcysteine O-methyltransferase</fullName>
        <ecNumber evidence="3 10">2.1.1.100</ecNumber>
    </recommendedName>
</protein>
<dbReference type="EMBL" id="SPRO01000007">
    <property type="protein sequence ID" value="TIC32729.1"/>
    <property type="molecule type" value="Genomic_DNA"/>
</dbReference>
<feature type="transmembrane region" description="Helical" evidence="10">
    <location>
        <begin position="135"/>
        <end position="155"/>
    </location>
</feature>
<organism evidence="11 14">
    <name type="scientific">Wallemia mellicola</name>
    <dbReference type="NCBI Taxonomy" id="1708541"/>
    <lineage>
        <taxon>Eukaryota</taxon>
        <taxon>Fungi</taxon>
        <taxon>Dikarya</taxon>
        <taxon>Basidiomycota</taxon>
        <taxon>Wallemiomycotina</taxon>
        <taxon>Wallemiomycetes</taxon>
        <taxon>Wallemiales</taxon>
        <taxon>Wallemiaceae</taxon>
        <taxon>Wallemia</taxon>
    </lineage>
</organism>
<keyword evidence="10" id="KW-0256">Endoplasmic reticulum</keyword>
<evidence type="ECO:0000256" key="4">
    <source>
        <dbReference type="ARBA" id="ARBA00022603"/>
    </source>
</evidence>
<keyword evidence="4 10" id="KW-0489">Methyltransferase</keyword>
<gene>
    <name evidence="12" type="ORF">E3Q10_01113</name>
    <name evidence="11" type="ORF">E3Q17_00322</name>
</gene>
<dbReference type="EC" id="2.1.1.100" evidence="3 10"/>
<keyword evidence="8 10" id="KW-1133">Transmembrane helix</keyword>
<comment type="similarity">
    <text evidence="2 10">Belongs to the class VI-like SAM-binding methyltransferase superfamily. Isoprenylcysteine carboxyl methyltransferase family.</text>
</comment>
<dbReference type="PANTHER" id="PTHR12714">
    <property type="entry name" value="PROTEIN-S ISOPRENYLCYSTEINE O-METHYLTRANSFERASE"/>
    <property type="match status" value="1"/>
</dbReference>
<evidence type="ECO:0000313" key="12">
    <source>
        <dbReference type="EMBL" id="TIC32729.1"/>
    </source>
</evidence>
<evidence type="ECO:0000313" key="13">
    <source>
        <dbReference type="Proteomes" id="UP000305647"/>
    </source>
</evidence>
<evidence type="ECO:0000256" key="6">
    <source>
        <dbReference type="ARBA" id="ARBA00022691"/>
    </source>
</evidence>
<feature type="transmembrane region" description="Helical" evidence="10">
    <location>
        <begin position="194"/>
        <end position="218"/>
    </location>
</feature>
<dbReference type="PANTHER" id="PTHR12714:SF9">
    <property type="entry name" value="PROTEIN-S-ISOPRENYLCYSTEINE O-METHYLTRANSFERASE"/>
    <property type="match status" value="1"/>
</dbReference>
<evidence type="ECO:0000256" key="5">
    <source>
        <dbReference type="ARBA" id="ARBA00022679"/>
    </source>
</evidence>
<comment type="caution">
    <text evidence="11">The sequence shown here is derived from an EMBL/GenBank/DDBJ whole genome shotgun (WGS) entry which is preliminary data.</text>
</comment>
<evidence type="ECO:0000256" key="3">
    <source>
        <dbReference type="ARBA" id="ARBA00012151"/>
    </source>
</evidence>
<proteinExistence type="inferred from homology"/>
<evidence type="ECO:0000256" key="10">
    <source>
        <dbReference type="RuleBase" id="RU362022"/>
    </source>
</evidence>
<keyword evidence="6 10" id="KW-0949">S-adenosyl-L-methionine</keyword>
<dbReference type="Gene3D" id="1.20.120.1630">
    <property type="match status" value="1"/>
</dbReference>
<dbReference type="PROSITE" id="PS51564">
    <property type="entry name" value="SAM_ICMT"/>
    <property type="match status" value="1"/>
</dbReference>
<keyword evidence="7 10" id="KW-0812">Transmembrane</keyword>
<dbReference type="AlphaFoldDB" id="A0A4V4N6C1"/>
<dbReference type="EMBL" id="SPRH01000002">
    <property type="protein sequence ID" value="TIC04744.1"/>
    <property type="molecule type" value="Genomic_DNA"/>
</dbReference>
<dbReference type="GO" id="GO:0004671">
    <property type="term" value="F:protein C-terminal S-isoprenylcysteine carboxyl O-methyltransferase activity"/>
    <property type="evidence" value="ECO:0007669"/>
    <property type="project" value="UniProtKB-EC"/>
</dbReference>
<accession>A0A4V4N6C1</accession>
<sequence length="263" mass="29567">MSAKIPSTALYANQIESPPRLNGSLTNSAFSISLIAFTLGAVFGLSLLPGLSVINLDLSAIIPTALHSTQVSLYLVILCWFHLWEFLSTAGWNMTKTSVDSYLLNNGYSYIAAHAFGLVSHYLLILFYPSISQNHYLIISGLALVVVGQVLRTLAMVHASESFSHHVASFKQKDHKLVTNGVYRIVRHPSYLGFYLWALGTQMILTNPLSFIAFAIILHRFFTDRIKHILLILADEETYLVKFFGNDYQSYKNNVYSFFPYII</sequence>
<keyword evidence="9 10" id="KW-0472">Membrane</keyword>
<evidence type="ECO:0000313" key="11">
    <source>
        <dbReference type="EMBL" id="TIC04744.1"/>
    </source>
</evidence>
<dbReference type="GO" id="GO:0005789">
    <property type="term" value="C:endoplasmic reticulum membrane"/>
    <property type="evidence" value="ECO:0007669"/>
    <property type="project" value="UniProtKB-SubCell"/>
</dbReference>
<dbReference type="InterPro" id="IPR007269">
    <property type="entry name" value="ICMT_MeTrfase"/>
</dbReference>
<feature type="transmembrane region" description="Helical" evidence="10">
    <location>
        <begin position="107"/>
        <end position="128"/>
    </location>
</feature>
<keyword evidence="5 11" id="KW-0808">Transferase</keyword>
<feature type="transmembrane region" description="Helical" evidence="10">
    <location>
        <begin position="71"/>
        <end position="87"/>
    </location>
</feature>
<comment type="subcellular location">
    <subcellularLocation>
        <location evidence="10">Endoplasmic reticulum membrane</location>
        <topology evidence="10">Multi-pass membrane protein</topology>
    </subcellularLocation>
    <subcellularLocation>
        <location evidence="1">Membrane</location>
        <topology evidence="1">Multi-pass membrane protein</topology>
    </subcellularLocation>
</comment>
<evidence type="ECO:0000313" key="14">
    <source>
        <dbReference type="Proteomes" id="UP000307169"/>
    </source>
</evidence>
<dbReference type="Proteomes" id="UP000305647">
    <property type="component" value="Unassembled WGS sequence"/>
</dbReference>
<name>A0A4V4N6C1_9BASI</name>
<reference evidence="13 14" key="1">
    <citation type="submission" date="2019-03" db="EMBL/GenBank/DDBJ databases">
        <title>Sequencing 25 genomes of Wallemia mellicola.</title>
        <authorList>
            <person name="Gostincar C."/>
        </authorList>
    </citation>
    <scope>NUCLEOTIDE SEQUENCE [LARGE SCALE GENOMIC DNA]</scope>
    <source>
        <strain evidence="11 14">EXF-1262</strain>
        <strain evidence="12 13">EXF-8738</strain>
    </source>
</reference>
<evidence type="ECO:0000256" key="8">
    <source>
        <dbReference type="ARBA" id="ARBA00022989"/>
    </source>
</evidence>
<evidence type="ECO:0000256" key="2">
    <source>
        <dbReference type="ARBA" id="ARBA00009140"/>
    </source>
</evidence>
<evidence type="ECO:0000256" key="7">
    <source>
        <dbReference type="ARBA" id="ARBA00022692"/>
    </source>
</evidence>
<evidence type="ECO:0000256" key="9">
    <source>
        <dbReference type="ARBA" id="ARBA00023136"/>
    </source>
</evidence>
<comment type="catalytic activity">
    <reaction evidence="10">
        <text>[protein]-C-terminal S-[(2E,6E)-farnesyl]-L-cysteine + S-adenosyl-L-methionine = [protein]-C-terminal S-[(2E,6E)-farnesyl]-L-cysteine methyl ester + S-adenosyl-L-homocysteine</text>
        <dbReference type="Rhea" id="RHEA:21672"/>
        <dbReference type="Rhea" id="RHEA-COMP:12125"/>
        <dbReference type="Rhea" id="RHEA-COMP:12126"/>
        <dbReference type="ChEBI" id="CHEBI:57856"/>
        <dbReference type="ChEBI" id="CHEBI:59789"/>
        <dbReference type="ChEBI" id="CHEBI:90510"/>
        <dbReference type="ChEBI" id="CHEBI:90511"/>
        <dbReference type="EC" id="2.1.1.100"/>
    </reaction>
</comment>
<feature type="transmembrane region" description="Helical" evidence="10">
    <location>
        <begin position="29"/>
        <end position="51"/>
    </location>
</feature>
<dbReference type="Pfam" id="PF04140">
    <property type="entry name" value="ICMT"/>
    <property type="match status" value="1"/>
</dbReference>